<keyword evidence="3" id="KW-1003">Cell membrane</keyword>
<dbReference type="GO" id="GO:0005886">
    <property type="term" value="C:plasma membrane"/>
    <property type="evidence" value="ECO:0007669"/>
    <property type="project" value="UniProtKB-SubCell"/>
</dbReference>
<dbReference type="PANTHER" id="PTHR30250">
    <property type="entry name" value="PST FAMILY PREDICTED COLANIC ACID TRANSPORTER"/>
    <property type="match status" value="1"/>
</dbReference>
<evidence type="ECO:0000256" key="2">
    <source>
        <dbReference type="ARBA" id="ARBA00007430"/>
    </source>
</evidence>
<sequence length="485" mass="54221">MGLKAKAFQGAKWTALSTVCIVGLGLLQMTILARVMEPKEFGLLSAAMIIIALADTLSDFGISNSIIQKKNITPDELTSLYWVNVLIGFFVFSVFFSLSGNISSFLNLAGLDKLIELLSIAFIFIPHGQQYRALLQKELEFSIIGKIETTSFLLGFLFTICIALYYPFAISAVWGYLVNSVARTMLFYINGMKMYRPSFSFSIYKIKDNLKFGAYLTADNLVNFFNVNISTVILARLLGPIAVGGYNLAYNMTVIPPMKLNPIITRVLFPAFSKIQDDTKKLRLNFYKLLSLVGIINFPLLLGLTIVAENFVLFMFGEKWLFITPVMQILCIVGLLRSVGNPIGALLMAKARVDISFKFNIFKTILFLPTMFVGGLYYGVTGVAIGFLIVQIINTVLSYFILIKPILGDSYKEYLLSLIVPLKIALPMLIFVWVFKFVTESFFDLNNTAVLFLSVFFGVCVYGTTIIFSSSPLLLELKEVIKGRF</sequence>
<evidence type="ECO:0000256" key="5">
    <source>
        <dbReference type="ARBA" id="ARBA00022989"/>
    </source>
</evidence>
<feature type="transmembrane region" description="Helical" evidence="7">
    <location>
        <begin position="41"/>
        <end position="58"/>
    </location>
</feature>
<gene>
    <name evidence="8" type="ORF">JKX24_02030</name>
</gene>
<dbReference type="Pfam" id="PF13440">
    <property type="entry name" value="Polysacc_synt_3"/>
    <property type="match status" value="1"/>
</dbReference>
<feature type="transmembrane region" description="Helical" evidence="7">
    <location>
        <begin position="450"/>
        <end position="475"/>
    </location>
</feature>
<dbReference type="NCBIfam" id="NF007773">
    <property type="entry name" value="PRK10459.1"/>
    <property type="match status" value="1"/>
</dbReference>
<keyword evidence="6 7" id="KW-0472">Membrane</keyword>
<comment type="subcellular location">
    <subcellularLocation>
        <location evidence="1">Cell membrane</location>
        <topology evidence="1">Multi-pass membrane protein</topology>
    </subcellularLocation>
</comment>
<evidence type="ECO:0000313" key="9">
    <source>
        <dbReference type="Proteomes" id="UP000596176"/>
    </source>
</evidence>
<feature type="transmembrane region" description="Helical" evidence="7">
    <location>
        <begin position="414"/>
        <end position="438"/>
    </location>
</feature>
<evidence type="ECO:0000313" key="8">
    <source>
        <dbReference type="EMBL" id="QQX53835.1"/>
    </source>
</evidence>
<dbReference type="Proteomes" id="UP000596176">
    <property type="component" value="Chromosome"/>
</dbReference>
<feature type="transmembrane region" description="Helical" evidence="7">
    <location>
        <begin position="289"/>
        <end position="308"/>
    </location>
</feature>
<comment type="similarity">
    <text evidence="2">Belongs to the polysaccharide synthase family.</text>
</comment>
<proteinExistence type="inferred from homology"/>
<dbReference type="PANTHER" id="PTHR30250:SF10">
    <property type="entry name" value="LIPOPOLYSACCHARIDE BIOSYNTHESIS PROTEIN WZXC"/>
    <property type="match status" value="1"/>
</dbReference>
<dbReference type="CDD" id="cd13127">
    <property type="entry name" value="MATE_tuaB_like"/>
    <property type="match status" value="1"/>
</dbReference>
<reference evidence="8 9" key="1">
    <citation type="submission" date="2021-01" db="EMBL/GenBank/DDBJ databases">
        <title>Chromosome sequence of Serratia proteamaculans strain 94 rif-r, isolated from spoiled beef.</title>
        <authorList>
            <person name="Zaytseva Y.V."/>
            <person name="Iablokov S.N."/>
            <person name="Klyukina A."/>
        </authorList>
    </citation>
    <scope>NUCLEOTIDE SEQUENCE [LARGE SCALE GENOMIC DNA]</scope>
    <source>
        <strain evidence="8 9">94 rif-r</strain>
    </source>
</reference>
<evidence type="ECO:0000256" key="7">
    <source>
        <dbReference type="SAM" id="Phobius"/>
    </source>
</evidence>
<dbReference type="InterPro" id="IPR050833">
    <property type="entry name" value="Poly_Biosynth_Transport"/>
</dbReference>
<dbReference type="RefSeq" id="WP_207975704.1">
    <property type="nucleotide sequence ID" value="NZ_CP068391.1"/>
</dbReference>
<keyword evidence="5 7" id="KW-1133">Transmembrane helix</keyword>
<organism evidence="8 9">
    <name type="scientific">Serratia proteamaculans</name>
    <dbReference type="NCBI Taxonomy" id="28151"/>
    <lineage>
        <taxon>Bacteria</taxon>
        <taxon>Pseudomonadati</taxon>
        <taxon>Pseudomonadota</taxon>
        <taxon>Gammaproteobacteria</taxon>
        <taxon>Enterobacterales</taxon>
        <taxon>Yersiniaceae</taxon>
        <taxon>Serratia</taxon>
    </lineage>
</organism>
<dbReference type="EMBL" id="CP068391">
    <property type="protein sequence ID" value="QQX53835.1"/>
    <property type="molecule type" value="Genomic_DNA"/>
</dbReference>
<feature type="transmembrane region" description="Helical" evidence="7">
    <location>
        <begin position="384"/>
        <end position="402"/>
    </location>
</feature>
<evidence type="ECO:0000256" key="1">
    <source>
        <dbReference type="ARBA" id="ARBA00004651"/>
    </source>
</evidence>
<protein>
    <submittedName>
        <fullName evidence="8">MOP flippase family protein</fullName>
    </submittedName>
</protein>
<evidence type="ECO:0000256" key="4">
    <source>
        <dbReference type="ARBA" id="ARBA00022692"/>
    </source>
</evidence>
<evidence type="ECO:0000256" key="6">
    <source>
        <dbReference type="ARBA" id="ARBA00023136"/>
    </source>
</evidence>
<feature type="transmembrane region" description="Helical" evidence="7">
    <location>
        <begin position="12"/>
        <end position="35"/>
    </location>
</feature>
<name>A0A7U0N799_SERPR</name>
<feature type="transmembrane region" description="Helical" evidence="7">
    <location>
        <begin position="79"/>
        <end position="99"/>
    </location>
</feature>
<keyword evidence="4 7" id="KW-0812">Transmembrane</keyword>
<accession>A0A7U0N799</accession>
<dbReference type="AlphaFoldDB" id="A0A7U0N799"/>
<evidence type="ECO:0000256" key="3">
    <source>
        <dbReference type="ARBA" id="ARBA00022475"/>
    </source>
</evidence>
<feature type="transmembrane region" description="Helical" evidence="7">
    <location>
        <begin position="320"/>
        <end position="339"/>
    </location>
</feature>
<feature type="transmembrane region" description="Helical" evidence="7">
    <location>
        <begin position="360"/>
        <end position="378"/>
    </location>
</feature>